<organism evidence="3 4">
    <name type="scientific">Tatumella terrea</name>
    <dbReference type="NCBI Taxonomy" id="419007"/>
    <lineage>
        <taxon>Bacteria</taxon>
        <taxon>Pseudomonadati</taxon>
        <taxon>Pseudomonadota</taxon>
        <taxon>Gammaproteobacteria</taxon>
        <taxon>Enterobacterales</taxon>
        <taxon>Erwiniaceae</taxon>
        <taxon>Tatumella</taxon>
    </lineage>
</organism>
<keyword evidence="2" id="KW-0479">Metal-binding</keyword>
<evidence type="ECO:0000256" key="1">
    <source>
        <dbReference type="ARBA" id="ARBA00008635"/>
    </source>
</evidence>
<comment type="similarity">
    <text evidence="1">Belongs to the DinB family.</text>
</comment>
<dbReference type="Pfam" id="PF05163">
    <property type="entry name" value="DinB"/>
    <property type="match status" value="1"/>
</dbReference>
<dbReference type="InterPro" id="IPR007837">
    <property type="entry name" value="DinB"/>
</dbReference>
<accession>A0ABW1VWH0</accession>
<evidence type="ECO:0000313" key="3">
    <source>
        <dbReference type="EMBL" id="MFC6377825.1"/>
    </source>
</evidence>
<dbReference type="EMBL" id="JBHSUB010000007">
    <property type="protein sequence ID" value="MFC6377825.1"/>
    <property type="molecule type" value="Genomic_DNA"/>
</dbReference>
<dbReference type="Gene3D" id="1.20.120.450">
    <property type="entry name" value="dinb family like domain"/>
    <property type="match status" value="1"/>
</dbReference>
<evidence type="ECO:0000313" key="4">
    <source>
        <dbReference type="Proteomes" id="UP001596230"/>
    </source>
</evidence>
<dbReference type="SUPFAM" id="SSF109854">
    <property type="entry name" value="DinB/YfiT-like putative metalloenzymes"/>
    <property type="match status" value="1"/>
</dbReference>
<dbReference type="Proteomes" id="UP001596230">
    <property type="component" value="Unassembled WGS sequence"/>
</dbReference>
<gene>
    <name evidence="3" type="ORF">ACFP9W_06945</name>
</gene>
<proteinExistence type="inferred from homology"/>
<comment type="caution">
    <text evidence="3">The sequence shown here is derived from an EMBL/GenBank/DDBJ whole genome shotgun (WGS) entry which is preliminary data.</text>
</comment>
<name>A0ABW1VWH0_9GAMM</name>
<dbReference type="RefSeq" id="WP_343870230.1">
    <property type="nucleotide sequence ID" value="NZ_BAAAFX010000014.1"/>
</dbReference>
<sequence length="162" mass="18325">MDKQTLIKLLAYKRWADAATLDAITGIDSALYPKEHHLMLRLMNHIYVVDRIFRANIAGRAHGYQALNTPETPTAEELMTAFRESTDEYIAFISALSEEEFGKVIRFTFVDGGEGEMQLMDMVNHILFHGTYHRGAVGWLIQSSGGIAPKDVLTVFLRDYQS</sequence>
<dbReference type="InterPro" id="IPR034660">
    <property type="entry name" value="DinB/YfiT-like"/>
</dbReference>
<evidence type="ECO:0000256" key="2">
    <source>
        <dbReference type="ARBA" id="ARBA00022723"/>
    </source>
</evidence>
<dbReference type="PANTHER" id="PTHR37302">
    <property type="entry name" value="SLR1116 PROTEIN"/>
    <property type="match status" value="1"/>
</dbReference>
<keyword evidence="4" id="KW-1185">Reference proteome</keyword>
<dbReference type="PANTHER" id="PTHR37302:SF1">
    <property type="entry name" value="PROTEIN DINB"/>
    <property type="match status" value="1"/>
</dbReference>
<reference evidence="4" key="1">
    <citation type="journal article" date="2019" name="Int. J. Syst. Evol. Microbiol.">
        <title>The Global Catalogue of Microorganisms (GCM) 10K type strain sequencing project: providing services to taxonomists for standard genome sequencing and annotation.</title>
        <authorList>
            <consortium name="The Broad Institute Genomics Platform"/>
            <consortium name="The Broad Institute Genome Sequencing Center for Infectious Disease"/>
            <person name="Wu L."/>
            <person name="Ma J."/>
        </authorList>
    </citation>
    <scope>NUCLEOTIDE SEQUENCE [LARGE SCALE GENOMIC DNA]</scope>
    <source>
        <strain evidence="4">CGMCC 1.18518</strain>
    </source>
</reference>
<protein>
    <submittedName>
        <fullName evidence="3">DinB family protein</fullName>
    </submittedName>
</protein>